<organism evidence="1 2">
    <name type="scientific">Membranihabitans marinus</name>
    <dbReference type="NCBI Taxonomy" id="1227546"/>
    <lineage>
        <taxon>Bacteria</taxon>
        <taxon>Pseudomonadati</taxon>
        <taxon>Bacteroidota</taxon>
        <taxon>Saprospiria</taxon>
        <taxon>Saprospirales</taxon>
        <taxon>Saprospiraceae</taxon>
        <taxon>Membranihabitans</taxon>
    </lineage>
</organism>
<dbReference type="PANTHER" id="PTHR36455:SF1">
    <property type="entry name" value="BLR8292 PROTEIN"/>
    <property type="match status" value="1"/>
</dbReference>
<dbReference type="PANTHER" id="PTHR36455">
    <property type="match status" value="1"/>
</dbReference>
<dbReference type="InterPro" id="IPR008878">
    <property type="entry name" value="Transposase_IS66_Orf2"/>
</dbReference>
<evidence type="ECO:0000313" key="2">
    <source>
        <dbReference type="Proteomes" id="UP000753961"/>
    </source>
</evidence>
<accession>A0A953HQI8</accession>
<dbReference type="EMBL" id="JAHVHU010000014">
    <property type="protein sequence ID" value="MBY5959404.1"/>
    <property type="molecule type" value="Genomic_DNA"/>
</dbReference>
<evidence type="ECO:0000313" key="1">
    <source>
        <dbReference type="EMBL" id="MBY5959404.1"/>
    </source>
</evidence>
<proteinExistence type="predicted"/>
<keyword evidence="2" id="KW-1185">Reference proteome</keyword>
<dbReference type="RefSeq" id="WP_222580942.1">
    <property type="nucleotide sequence ID" value="NZ_JAHVHU010000014.1"/>
</dbReference>
<dbReference type="Proteomes" id="UP000753961">
    <property type="component" value="Unassembled WGS sequence"/>
</dbReference>
<dbReference type="NCBIfam" id="NF033819">
    <property type="entry name" value="IS66_TnpB"/>
    <property type="match status" value="1"/>
</dbReference>
<comment type="caution">
    <text evidence="1">The sequence shown here is derived from an EMBL/GenBank/DDBJ whole genome shotgun (WGS) entry which is preliminary data.</text>
</comment>
<dbReference type="AlphaFoldDB" id="A0A953HQI8"/>
<protein>
    <submittedName>
        <fullName evidence="1">IS66 family insertion sequence element accessory protein TnpB</fullName>
    </submittedName>
</protein>
<reference evidence="1" key="1">
    <citation type="submission" date="2021-06" db="EMBL/GenBank/DDBJ databases">
        <title>44 bacteria genomes isolated from Dapeng, Shenzhen.</title>
        <authorList>
            <person name="Zheng W."/>
            <person name="Yu S."/>
            <person name="Huang Y."/>
        </authorList>
    </citation>
    <scope>NUCLEOTIDE SEQUENCE</scope>
    <source>
        <strain evidence="1">DP5N28-2</strain>
    </source>
</reference>
<sequence length="111" mass="13476">MFESTRRYYLYNRPVDMRKSFNTLCGVVRHQMDLELEENVGYIFINKRTTHMKVLFWEGDGLSIYFKRLEQGTFEHPDQGPDYRISYEKLMLILQGISTQKIVRRKRYKLV</sequence>
<name>A0A953HQI8_9BACT</name>
<gene>
    <name evidence="1" type="primary">tnpB</name>
    <name evidence="1" type="ORF">KUV50_14735</name>
</gene>
<dbReference type="Pfam" id="PF05717">
    <property type="entry name" value="TnpB_IS66"/>
    <property type="match status" value="1"/>
</dbReference>